<dbReference type="EMBL" id="CP024904">
    <property type="protein sequence ID" value="AXF25759.1"/>
    <property type="molecule type" value="Genomic_DNA"/>
</dbReference>
<dbReference type="SUPFAM" id="SSF55729">
    <property type="entry name" value="Acyl-CoA N-acyltransferases (Nat)"/>
    <property type="match status" value="1"/>
</dbReference>
<dbReference type="PROSITE" id="PS51186">
    <property type="entry name" value="GNAT"/>
    <property type="match status" value="1"/>
</dbReference>
<dbReference type="Pfam" id="PF00583">
    <property type="entry name" value="Acetyltransf_1"/>
    <property type="match status" value="1"/>
</dbReference>
<dbReference type="GO" id="GO:0016747">
    <property type="term" value="F:acyltransferase activity, transferring groups other than amino-acyl groups"/>
    <property type="evidence" value="ECO:0007669"/>
    <property type="project" value="InterPro"/>
</dbReference>
<dbReference type="CDD" id="cd04301">
    <property type="entry name" value="NAT_SF"/>
    <property type="match status" value="1"/>
</dbReference>
<dbReference type="Gene3D" id="3.40.630.30">
    <property type="match status" value="1"/>
</dbReference>
<evidence type="ECO:0000313" key="2">
    <source>
        <dbReference type="EMBL" id="AXF25759.1"/>
    </source>
</evidence>
<evidence type="ECO:0000259" key="1">
    <source>
        <dbReference type="PROSITE" id="PS51186"/>
    </source>
</evidence>
<dbReference type="Proteomes" id="UP000253104">
    <property type="component" value="Chromosome mHSR5_C"/>
</dbReference>
<gene>
    <name evidence="2" type="ORF">CUJ89_35645</name>
</gene>
<name>A0A2Z5N875_BURPY</name>
<dbReference type="InterPro" id="IPR000182">
    <property type="entry name" value="GNAT_dom"/>
</dbReference>
<keyword evidence="2" id="KW-0808">Transferase</keyword>
<dbReference type="InterPro" id="IPR016181">
    <property type="entry name" value="Acyl_CoA_acyltransferase"/>
</dbReference>
<dbReference type="OrthoDB" id="4208at2"/>
<dbReference type="RefSeq" id="WP_114182122.1">
    <property type="nucleotide sequence ID" value="NZ_CP024904.1"/>
</dbReference>
<feature type="domain" description="N-acetyltransferase" evidence="1">
    <location>
        <begin position="128"/>
        <end position="259"/>
    </location>
</feature>
<reference evidence="2 3" key="1">
    <citation type="journal article" date="2018" name="ISME J.">
        <title>Involvement of Burkholderiaceae and sulfurous volatiles in disease-suppressive soils.</title>
        <authorList>
            <person name="Carrion V.J."/>
            <person name="Cordovez V."/>
            <person name="Tyc O."/>
            <person name="Etalo D.W."/>
            <person name="de Bruijn I."/>
            <person name="de Jager V.C."/>
            <person name="Medema M.H."/>
            <person name="Eberl L."/>
            <person name="Raaijmakers J.M."/>
        </authorList>
    </citation>
    <scope>NUCLEOTIDE SEQUENCE [LARGE SCALE GENOMIC DNA]</scope>
    <source>
        <strain evidence="3">mHSR5</strain>
    </source>
</reference>
<sequence>MSALTELLDASVAAWHESIDAFCRLQDVGSVERGVHGTKSIYSGAPVSVLNAVISMTREPDVEEMRAFSESFGDCELPWSIQTRDASAQAADIRRIAAEYGLTQCVVLPFMTKRLDRAEAPASSDERVVVRCVTAADSERYNGTLAAGYDAPEGVFRRLSAPAVLEADGMMGFLVEFAGMPVATSFGVVRNGQVGVFNVSTLPAYRRRGYARAATQAVLDAAFAKGAHTAFLHCTPAGRNVYESMGFTTGEEWQVYVGC</sequence>
<protein>
    <submittedName>
        <fullName evidence="2">N-acetyltransferase</fullName>
    </submittedName>
</protein>
<dbReference type="AlphaFoldDB" id="A0A2Z5N875"/>
<accession>A0A2Z5N875</accession>
<organism evidence="2 3">
    <name type="scientific">Burkholderia pyrrocinia</name>
    <name type="common">Pseudomonas pyrrocinia</name>
    <dbReference type="NCBI Taxonomy" id="60550"/>
    <lineage>
        <taxon>Bacteria</taxon>
        <taxon>Pseudomonadati</taxon>
        <taxon>Pseudomonadota</taxon>
        <taxon>Betaproteobacteria</taxon>
        <taxon>Burkholderiales</taxon>
        <taxon>Burkholderiaceae</taxon>
        <taxon>Burkholderia</taxon>
        <taxon>Burkholderia cepacia complex</taxon>
    </lineage>
</organism>
<proteinExistence type="predicted"/>
<evidence type="ECO:0000313" key="3">
    <source>
        <dbReference type="Proteomes" id="UP000253104"/>
    </source>
</evidence>